<dbReference type="EMBL" id="KZ613481">
    <property type="protein sequence ID" value="PMD21484.1"/>
    <property type="molecule type" value="Genomic_DNA"/>
</dbReference>
<organism evidence="1 2">
    <name type="scientific">Hyaloscypha hepaticicola</name>
    <dbReference type="NCBI Taxonomy" id="2082293"/>
    <lineage>
        <taxon>Eukaryota</taxon>
        <taxon>Fungi</taxon>
        <taxon>Dikarya</taxon>
        <taxon>Ascomycota</taxon>
        <taxon>Pezizomycotina</taxon>
        <taxon>Leotiomycetes</taxon>
        <taxon>Helotiales</taxon>
        <taxon>Hyaloscyphaceae</taxon>
        <taxon>Hyaloscypha</taxon>
    </lineage>
</organism>
<gene>
    <name evidence="1" type="ORF">NA56DRAFT_703675</name>
</gene>
<sequence length="152" mass="17085">MLHDMPIEPLEHSQHSSTFGVVTRGTELYQEPNGKRSDLKEINECYTNTTGLRSIPHQDPALLWTVIRLYHFSASQSGEGAAEISLISKKVLYDRSFPRTSPTRKKRQPVTAVHKTGGLRPYQLFVQRQIPGALLYNSDSEDSSANRVCGED</sequence>
<accession>A0A2J6Q5M4</accession>
<evidence type="ECO:0000313" key="2">
    <source>
        <dbReference type="Proteomes" id="UP000235672"/>
    </source>
</evidence>
<dbReference type="AlphaFoldDB" id="A0A2J6Q5M4"/>
<proteinExistence type="predicted"/>
<name>A0A2J6Q5M4_9HELO</name>
<keyword evidence="2" id="KW-1185">Reference proteome</keyword>
<protein>
    <submittedName>
        <fullName evidence="1">Uncharacterized protein</fullName>
    </submittedName>
</protein>
<evidence type="ECO:0000313" key="1">
    <source>
        <dbReference type="EMBL" id="PMD21484.1"/>
    </source>
</evidence>
<dbReference type="Proteomes" id="UP000235672">
    <property type="component" value="Unassembled WGS sequence"/>
</dbReference>
<reference evidence="1 2" key="1">
    <citation type="submission" date="2016-05" db="EMBL/GenBank/DDBJ databases">
        <title>A degradative enzymes factory behind the ericoid mycorrhizal symbiosis.</title>
        <authorList>
            <consortium name="DOE Joint Genome Institute"/>
            <person name="Martino E."/>
            <person name="Morin E."/>
            <person name="Grelet G."/>
            <person name="Kuo A."/>
            <person name="Kohler A."/>
            <person name="Daghino S."/>
            <person name="Barry K."/>
            <person name="Choi C."/>
            <person name="Cichocki N."/>
            <person name="Clum A."/>
            <person name="Copeland A."/>
            <person name="Hainaut M."/>
            <person name="Haridas S."/>
            <person name="Labutti K."/>
            <person name="Lindquist E."/>
            <person name="Lipzen A."/>
            <person name="Khouja H.-R."/>
            <person name="Murat C."/>
            <person name="Ohm R."/>
            <person name="Olson A."/>
            <person name="Spatafora J."/>
            <person name="Veneault-Fourrey C."/>
            <person name="Henrissat B."/>
            <person name="Grigoriev I."/>
            <person name="Martin F."/>
            <person name="Perotto S."/>
        </authorList>
    </citation>
    <scope>NUCLEOTIDE SEQUENCE [LARGE SCALE GENOMIC DNA]</scope>
    <source>
        <strain evidence="1 2">UAMH 7357</strain>
    </source>
</reference>